<evidence type="ECO:0000313" key="2">
    <source>
        <dbReference type="EMBL" id="AER41573.1"/>
    </source>
</evidence>
<organism evidence="2">
    <name type="scientific">Oryza brachyantha</name>
    <name type="common">malo sina</name>
    <dbReference type="NCBI Taxonomy" id="4533"/>
    <lineage>
        <taxon>Eukaryota</taxon>
        <taxon>Viridiplantae</taxon>
        <taxon>Streptophyta</taxon>
        <taxon>Embryophyta</taxon>
        <taxon>Tracheophyta</taxon>
        <taxon>Spermatophyta</taxon>
        <taxon>Magnoliopsida</taxon>
        <taxon>Liliopsida</taxon>
        <taxon>Poales</taxon>
        <taxon>Poaceae</taxon>
        <taxon>BOP clade</taxon>
        <taxon>Oryzoideae</taxon>
        <taxon>Oryzeae</taxon>
        <taxon>Oryzinae</taxon>
        <taxon>Oryza</taxon>
    </lineage>
</organism>
<feature type="signal peptide" evidence="1">
    <location>
        <begin position="1"/>
        <end position="23"/>
    </location>
</feature>
<reference evidence="2" key="1">
    <citation type="submission" date="2011-10" db="EMBL/GenBank/DDBJ databases">
        <title>Comparative Sequence Analysis Revealed Gene Movement of Ghd7 in the Grass Genomes.</title>
        <authorList>
            <person name="Yang L."/>
            <person name="Li B."/>
            <person name="Sui Y."/>
            <person name="Chen J."/>
            <person name="Shi J."/>
            <person name="Chen M."/>
        </authorList>
    </citation>
    <scope>NUCLEOTIDE SEQUENCE</scope>
</reference>
<accession>G8JB95</accession>
<name>G8JB95_ORYBR</name>
<evidence type="ECO:0000256" key="1">
    <source>
        <dbReference type="SAM" id="SignalP"/>
    </source>
</evidence>
<dbReference type="AlphaFoldDB" id="G8JB95"/>
<keyword evidence="1" id="KW-0732">Signal</keyword>
<feature type="chain" id="PRO_5003510478" evidence="1">
    <location>
        <begin position="24"/>
        <end position="66"/>
    </location>
</feature>
<dbReference type="EMBL" id="JN873129">
    <property type="protein sequence ID" value="AER41573.1"/>
    <property type="molecule type" value="Genomic_DNA"/>
</dbReference>
<gene>
    <name evidence="2" type="primary">7</name>
</gene>
<sequence>MAVLVAVVLAAVLQEAAVVVVDAAGVEAKVGTGGFINYDALKSRKARPEYGAVPKRPCLAENQCRG</sequence>
<proteinExistence type="predicted"/>
<protein>
    <submittedName>
        <fullName evidence="2">Expressed+protein</fullName>
    </submittedName>
</protein>